<organism evidence="5 6">
    <name type="scientific">Reticulibacter mediterranei</name>
    <dbReference type="NCBI Taxonomy" id="2778369"/>
    <lineage>
        <taxon>Bacteria</taxon>
        <taxon>Bacillati</taxon>
        <taxon>Chloroflexota</taxon>
        <taxon>Ktedonobacteria</taxon>
        <taxon>Ktedonobacterales</taxon>
        <taxon>Reticulibacteraceae</taxon>
        <taxon>Reticulibacter</taxon>
    </lineage>
</organism>
<evidence type="ECO:0000256" key="2">
    <source>
        <dbReference type="ARBA" id="ARBA00023125"/>
    </source>
</evidence>
<keyword evidence="3" id="KW-0804">Transcription</keyword>
<protein>
    <submittedName>
        <fullName evidence="5">GntR family transcriptional regulator</fullName>
    </submittedName>
</protein>
<evidence type="ECO:0000313" key="5">
    <source>
        <dbReference type="EMBL" id="GHO97318.1"/>
    </source>
</evidence>
<evidence type="ECO:0000313" key="6">
    <source>
        <dbReference type="Proteomes" id="UP000597444"/>
    </source>
</evidence>
<evidence type="ECO:0000259" key="4">
    <source>
        <dbReference type="PROSITE" id="PS50949"/>
    </source>
</evidence>
<dbReference type="PANTHER" id="PTHR43537:SF5">
    <property type="entry name" value="UXU OPERON TRANSCRIPTIONAL REGULATOR"/>
    <property type="match status" value="1"/>
</dbReference>
<dbReference type="SUPFAM" id="SSF48008">
    <property type="entry name" value="GntR ligand-binding domain-like"/>
    <property type="match status" value="1"/>
</dbReference>
<dbReference type="SMART" id="SM00895">
    <property type="entry name" value="FCD"/>
    <property type="match status" value="1"/>
</dbReference>
<dbReference type="CDD" id="cd07377">
    <property type="entry name" value="WHTH_GntR"/>
    <property type="match status" value="1"/>
</dbReference>
<dbReference type="GO" id="GO:0003677">
    <property type="term" value="F:DNA binding"/>
    <property type="evidence" value="ECO:0007669"/>
    <property type="project" value="UniProtKB-KW"/>
</dbReference>
<dbReference type="Proteomes" id="UP000597444">
    <property type="component" value="Unassembled WGS sequence"/>
</dbReference>
<proteinExistence type="predicted"/>
<name>A0A8J3IRL1_9CHLR</name>
<dbReference type="InterPro" id="IPR008920">
    <property type="entry name" value="TF_FadR/GntR_C"/>
</dbReference>
<keyword evidence="1" id="KW-0805">Transcription regulation</keyword>
<dbReference type="InterPro" id="IPR036388">
    <property type="entry name" value="WH-like_DNA-bd_sf"/>
</dbReference>
<keyword evidence="6" id="KW-1185">Reference proteome</keyword>
<dbReference type="InterPro" id="IPR036390">
    <property type="entry name" value="WH_DNA-bd_sf"/>
</dbReference>
<dbReference type="AlphaFoldDB" id="A0A8J3IRL1"/>
<dbReference type="Pfam" id="PF07729">
    <property type="entry name" value="FCD"/>
    <property type="match status" value="1"/>
</dbReference>
<dbReference type="PANTHER" id="PTHR43537">
    <property type="entry name" value="TRANSCRIPTIONAL REGULATOR, GNTR FAMILY"/>
    <property type="match status" value="1"/>
</dbReference>
<gene>
    <name evidence="5" type="ORF">KSF_073660</name>
</gene>
<dbReference type="Gene3D" id="1.10.10.10">
    <property type="entry name" value="Winged helix-like DNA-binding domain superfamily/Winged helix DNA-binding domain"/>
    <property type="match status" value="1"/>
</dbReference>
<dbReference type="RefSeq" id="WP_220207883.1">
    <property type="nucleotide sequence ID" value="NZ_BNJK01000001.1"/>
</dbReference>
<dbReference type="SUPFAM" id="SSF46785">
    <property type="entry name" value="Winged helix' DNA-binding domain"/>
    <property type="match status" value="1"/>
</dbReference>
<dbReference type="Pfam" id="PF00392">
    <property type="entry name" value="GntR"/>
    <property type="match status" value="1"/>
</dbReference>
<accession>A0A8J3IRL1</accession>
<dbReference type="InterPro" id="IPR000524">
    <property type="entry name" value="Tscrpt_reg_HTH_GntR"/>
</dbReference>
<dbReference type="Gene3D" id="1.20.120.530">
    <property type="entry name" value="GntR ligand-binding domain-like"/>
    <property type="match status" value="1"/>
</dbReference>
<dbReference type="SMART" id="SM00345">
    <property type="entry name" value="HTH_GNTR"/>
    <property type="match status" value="1"/>
</dbReference>
<dbReference type="EMBL" id="BNJK01000001">
    <property type="protein sequence ID" value="GHO97318.1"/>
    <property type="molecule type" value="Genomic_DNA"/>
</dbReference>
<dbReference type="InterPro" id="IPR011711">
    <property type="entry name" value="GntR_C"/>
</dbReference>
<dbReference type="GO" id="GO:0003700">
    <property type="term" value="F:DNA-binding transcription factor activity"/>
    <property type="evidence" value="ECO:0007669"/>
    <property type="project" value="InterPro"/>
</dbReference>
<keyword evidence="2" id="KW-0238">DNA-binding</keyword>
<reference evidence="5" key="1">
    <citation type="submission" date="2020-10" db="EMBL/GenBank/DDBJ databases">
        <title>Taxonomic study of unclassified bacteria belonging to the class Ktedonobacteria.</title>
        <authorList>
            <person name="Yabe S."/>
            <person name="Wang C.M."/>
            <person name="Zheng Y."/>
            <person name="Sakai Y."/>
            <person name="Cavaletti L."/>
            <person name="Monciardini P."/>
            <person name="Donadio S."/>
        </authorList>
    </citation>
    <scope>NUCLEOTIDE SEQUENCE</scope>
    <source>
        <strain evidence="5">ID150040</strain>
    </source>
</reference>
<evidence type="ECO:0000256" key="3">
    <source>
        <dbReference type="ARBA" id="ARBA00023163"/>
    </source>
</evidence>
<comment type="caution">
    <text evidence="5">The sequence shown here is derived from an EMBL/GenBank/DDBJ whole genome shotgun (WGS) entry which is preliminary data.</text>
</comment>
<evidence type="ECO:0000256" key="1">
    <source>
        <dbReference type="ARBA" id="ARBA00023015"/>
    </source>
</evidence>
<sequence>MQDKVQRHQLYEVVMEYIRADIASGKLKAGDRLETVRELARRLGVGQSSVREAVRVLSYMGLLRVKHGGGIFVTERLDQEGVFESRNLLAEGDRTSLRHLLELRLAIEPMSARLAAERATEADIREIERRCNIVQELHEQNLKAFQEQSALQEEDVLFHMAIVRGAHNTLLLDALERVHSQLRGSRSITSHVPQLVDSALRFHPQITESIRMHDARHAENFMRAHLEDVMWWLEVYDAKRQAHPREGQNVTDNEVHAVQSSEKGLLAIEFTLDSAP</sequence>
<feature type="domain" description="HTH gntR-type" evidence="4">
    <location>
        <begin position="8"/>
        <end position="76"/>
    </location>
</feature>
<dbReference type="PROSITE" id="PS50949">
    <property type="entry name" value="HTH_GNTR"/>
    <property type="match status" value="1"/>
</dbReference>